<comment type="similarity">
    <text evidence="2">Belongs to the FliJ family.</text>
</comment>
<keyword evidence="7" id="KW-1005">Bacterial flagellum biogenesis</keyword>
<keyword evidence="8" id="KW-0653">Protein transport</keyword>
<evidence type="ECO:0000256" key="7">
    <source>
        <dbReference type="ARBA" id="ARBA00022795"/>
    </source>
</evidence>
<name>A0A0B9FY98_9GAMM</name>
<evidence type="ECO:0000313" key="12">
    <source>
        <dbReference type="Proteomes" id="UP000031278"/>
    </source>
</evidence>
<evidence type="ECO:0000256" key="3">
    <source>
        <dbReference type="ARBA" id="ARBA00020392"/>
    </source>
</evidence>
<dbReference type="NCBIfam" id="TIGR02473">
    <property type="entry name" value="flagell_FliJ"/>
    <property type="match status" value="1"/>
</dbReference>
<dbReference type="AlphaFoldDB" id="A0A0B9FY98"/>
<dbReference type="PANTHER" id="PTHR38786">
    <property type="entry name" value="FLAGELLAR FLIJ PROTEIN"/>
    <property type="match status" value="1"/>
</dbReference>
<dbReference type="GO" id="GO:0071973">
    <property type="term" value="P:bacterial-type flagellum-dependent cell motility"/>
    <property type="evidence" value="ECO:0007669"/>
    <property type="project" value="InterPro"/>
</dbReference>
<comment type="caution">
    <text evidence="11">The sequence shown here is derived from an EMBL/GenBank/DDBJ whole genome shotgun (WGS) entry which is preliminary data.</text>
</comment>
<dbReference type="GO" id="GO:0015031">
    <property type="term" value="P:protein transport"/>
    <property type="evidence" value="ECO:0007669"/>
    <property type="project" value="UniProtKB-KW"/>
</dbReference>
<dbReference type="InterPro" id="IPR052570">
    <property type="entry name" value="FliJ"/>
</dbReference>
<dbReference type="GO" id="GO:0005886">
    <property type="term" value="C:plasma membrane"/>
    <property type="evidence" value="ECO:0007669"/>
    <property type="project" value="UniProtKB-SubCell"/>
</dbReference>
<dbReference type="RefSeq" id="WP_039467368.1">
    <property type="nucleotide sequence ID" value="NZ_JWLZ01000198.1"/>
</dbReference>
<dbReference type="Proteomes" id="UP000031278">
    <property type="component" value="Unassembled WGS sequence"/>
</dbReference>
<dbReference type="GO" id="GO:0006935">
    <property type="term" value="P:chemotaxis"/>
    <property type="evidence" value="ECO:0007669"/>
    <property type="project" value="UniProtKB-KW"/>
</dbReference>
<keyword evidence="5" id="KW-1003">Cell membrane</keyword>
<dbReference type="EMBL" id="JWLZ01000198">
    <property type="protein sequence ID" value="KHT61528.1"/>
    <property type="molecule type" value="Genomic_DNA"/>
</dbReference>
<keyword evidence="11" id="KW-0282">Flagellum</keyword>
<protein>
    <recommendedName>
        <fullName evidence="3">Flagellar FliJ protein</fullName>
    </recommendedName>
</protein>
<evidence type="ECO:0000256" key="1">
    <source>
        <dbReference type="ARBA" id="ARBA00004413"/>
    </source>
</evidence>
<dbReference type="Pfam" id="PF02050">
    <property type="entry name" value="FliJ"/>
    <property type="match status" value="1"/>
</dbReference>
<evidence type="ECO:0000256" key="10">
    <source>
        <dbReference type="ARBA" id="ARBA00023225"/>
    </source>
</evidence>
<keyword evidence="11" id="KW-0969">Cilium</keyword>
<proteinExistence type="inferred from homology"/>
<evidence type="ECO:0000256" key="5">
    <source>
        <dbReference type="ARBA" id="ARBA00022475"/>
    </source>
</evidence>
<dbReference type="InterPro" id="IPR012823">
    <property type="entry name" value="Flagell_FliJ"/>
</dbReference>
<evidence type="ECO:0000256" key="6">
    <source>
        <dbReference type="ARBA" id="ARBA00022500"/>
    </source>
</evidence>
<dbReference type="GO" id="GO:0009288">
    <property type="term" value="C:bacterial-type flagellum"/>
    <property type="evidence" value="ECO:0007669"/>
    <property type="project" value="InterPro"/>
</dbReference>
<dbReference type="GO" id="GO:0044781">
    <property type="term" value="P:bacterial-type flagellum organization"/>
    <property type="evidence" value="ECO:0007669"/>
    <property type="project" value="UniProtKB-KW"/>
</dbReference>
<dbReference type="InterPro" id="IPR053716">
    <property type="entry name" value="Flag_assembly_chemotaxis_eff"/>
</dbReference>
<evidence type="ECO:0000256" key="2">
    <source>
        <dbReference type="ARBA" id="ARBA00010004"/>
    </source>
</evidence>
<sequence>MAADSALELILTQAADAEHKASLALNQARIERENYLQQLQQIEQYRLDYCRQLSERGQQGLTASAYSHLQKFLNQLDETLAKQKSAGVHFDQQVEQCSLHWQEMRKQRRSIEWLIEKKQEERQRLLDKQEQKMMDEFATMQYARRLMTR</sequence>
<dbReference type="Gene3D" id="1.10.287.1700">
    <property type="match status" value="1"/>
</dbReference>
<keyword evidence="6" id="KW-0145">Chemotaxis</keyword>
<keyword evidence="4" id="KW-0813">Transport</keyword>
<keyword evidence="11" id="KW-0966">Cell projection</keyword>
<dbReference type="PANTHER" id="PTHR38786:SF1">
    <property type="entry name" value="FLAGELLAR FLIJ PROTEIN"/>
    <property type="match status" value="1"/>
</dbReference>
<reference evidence="11 12" key="1">
    <citation type="submission" date="2014-12" db="EMBL/GenBank/DDBJ databases">
        <title>Genome sequencing of Photobacterium gaetbulicola AD005a.</title>
        <authorList>
            <person name="Adrian T.G.S."/>
            <person name="Chan K.G."/>
        </authorList>
    </citation>
    <scope>NUCLEOTIDE SEQUENCE [LARGE SCALE GENOMIC DNA]</scope>
    <source>
        <strain evidence="11 12">AD005a</strain>
    </source>
</reference>
<evidence type="ECO:0000313" key="11">
    <source>
        <dbReference type="EMBL" id="KHT61528.1"/>
    </source>
</evidence>
<gene>
    <name evidence="11" type="ORF">RJ45_21655</name>
</gene>
<evidence type="ECO:0000256" key="8">
    <source>
        <dbReference type="ARBA" id="ARBA00022927"/>
    </source>
</evidence>
<comment type="subcellular location">
    <subcellularLocation>
        <location evidence="1">Cell membrane</location>
        <topology evidence="1">Peripheral membrane protein</topology>
        <orientation evidence="1">Cytoplasmic side</orientation>
    </subcellularLocation>
</comment>
<keyword evidence="10" id="KW-1006">Bacterial flagellum protein export</keyword>
<accession>A0A0B9FY98</accession>
<evidence type="ECO:0000256" key="9">
    <source>
        <dbReference type="ARBA" id="ARBA00023136"/>
    </source>
</evidence>
<keyword evidence="9" id="KW-0472">Membrane</keyword>
<organism evidence="11 12">
    <name type="scientific">Photobacterium gaetbulicola</name>
    <dbReference type="NCBI Taxonomy" id="1295392"/>
    <lineage>
        <taxon>Bacteria</taxon>
        <taxon>Pseudomonadati</taxon>
        <taxon>Pseudomonadota</taxon>
        <taxon>Gammaproteobacteria</taxon>
        <taxon>Vibrionales</taxon>
        <taxon>Vibrionaceae</taxon>
        <taxon>Photobacterium</taxon>
    </lineage>
</organism>
<evidence type="ECO:0000256" key="4">
    <source>
        <dbReference type="ARBA" id="ARBA00022448"/>
    </source>
</evidence>